<dbReference type="SUPFAM" id="SSF50630">
    <property type="entry name" value="Acid proteases"/>
    <property type="match status" value="1"/>
</dbReference>
<keyword evidence="5" id="KW-1185">Reference proteome</keyword>
<evidence type="ECO:0000259" key="3">
    <source>
        <dbReference type="Pfam" id="PF07727"/>
    </source>
</evidence>
<feature type="domain" description="Reverse transcriptase Ty1/copia-type" evidence="3">
    <location>
        <begin position="2"/>
        <end position="68"/>
    </location>
</feature>
<dbReference type="Pfam" id="PF07727">
    <property type="entry name" value="RVT_2"/>
    <property type="match status" value="1"/>
</dbReference>
<dbReference type="InterPro" id="IPR013103">
    <property type="entry name" value="RVT_2"/>
</dbReference>
<dbReference type="Proteomes" id="UP001151760">
    <property type="component" value="Unassembled WGS sequence"/>
</dbReference>
<feature type="domain" description="Retrotransposon gag" evidence="2">
    <location>
        <begin position="926"/>
        <end position="994"/>
    </location>
</feature>
<sequence>MCKLDKALYGLKQAPRAWYETLSKFLHQHKFVKGTIDNTLFTYKTKSDIISVQIYVDDIIIGSTSVKLNDNASVKCPMLPLNNLGPDESGISINETLFRGMIGSLMYLTASRPDIQFSTCLCTSAKKKSSVVMSSAEDEYVVATGCCAQVLWIKIQLADYDVLYDKYTENFSPLPPKKTVRAALATLGLVDENNPELSSTDLVKSSSLRTRYFSATWKVPLTSYMRKVAEISHQPKKSLVLSSREVNAKNTGDKPFSETFVHHVSQSKSTTDKRPKKNKIPSSSDLKASKDVRHSDDDYQIKFMGPIYSDMDDDADAKDEGIEITLDDSFKNNEVHEAESDLESMPRDEIESVSGFKATKTEDDDTQSQHKKELSNSEENVVDNVLDELADMANSHNIEFNSFATKPSLSDPLGYLHTNLRSLTSRVKHLESSLAQQIIKDSVKQALPKFDKRVKKTLNAEIPKLLIKPLNNAFNLLNKRNATDKGDVNLCELVDLIRDLVVLIDSASASAKAALEGEDPNEILIKQANADKEMADAQREQSSKQAPSTVKKVLSVTTALVVQSSEDKPTEDEPPFKRLSLFNITSSEFSPTPLKDDKVKGVASEEDPLKELIPLIDEEGDDPLPITKISYRVNNSNKEASMRIIKDNQPLNLTVYDKFVLKMLGFSEWVEVYALASKVKTQAAKLGIPSPPQLKAFKLPPAERKVEGVVGKAGMVIKETEAGIFLYNGNFNLVFYIRSQYALASIPRLIRIQNLFKIDSEYVQHVYDELIYEIESRPDFVQVREIVEKNQDGRFEEMAIETEKNAASGNTVIDENRGVETSMSDLKTQVEGLEGLDSDFTNWFMGEIMKKQEDFREEVSTLHQTIEDLQADVALCKRSLASSSDNTNHGPKINVPKPSPFVEKREARAVDDFLWEMEQYLEGTATIDTWAGFVVDFKKQFYSENAKNEAKSQLHKLKQFEAIWKYVKEFATLVLEIPELFDQDSLFYFLDGLQGWAKMKLERRGVQDLSMAISHVEALIEFNFIELVTARRKRAPMVCWLMETKTRVMAGVGSIRILNAIKLKTEVPKVVGKGLQYVEATINGVKVRAFVDSGTTHNFMADDEAKRLGINATKRSGTIKTVNSSAKAIHGVAKDIRAKIA</sequence>
<proteinExistence type="predicted"/>
<name>A0ABQ5FVA3_9ASTR</name>
<dbReference type="Pfam" id="PF13650">
    <property type="entry name" value="Asp_protease_2"/>
    <property type="match status" value="1"/>
</dbReference>
<evidence type="ECO:0000256" key="1">
    <source>
        <dbReference type="SAM" id="MobiDB-lite"/>
    </source>
</evidence>
<comment type="caution">
    <text evidence="4">The sequence shown here is derived from an EMBL/GenBank/DDBJ whole genome shotgun (WGS) entry which is preliminary data.</text>
</comment>
<accession>A0ABQ5FVA3</accession>
<reference evidence="4" key="2">
    <citation type="submission" date="2022-01" db="EMBL/GenBank/DDBJ databases">
        <authorList>
            <person name="Yamashiro T."/>
            <person name="Shiraishi A."/>
            <person name="Satake H."/>
            <person name="Nakayama K."/>
        </authorList>
    </citation>
    <scope>NUCLEOTIDE SEQUENCE</scope>
</reference>
<dbReference type="PANTHER" id="PTHR11439">
    <property type="entry name" value="GAG-POL-RELATED RETROTRANSPOSON"/>
    <property type="match status" value="1"/>
</dbReference>
<organism evidence="4 5">
    <name type="scientific">Tanacetum coccineum</name>
    <dbReference type="NCBI Taxonomy" id="301880"/>
    <lineage>
        <taxon>Eukaryota</taxon>
        <taxon>Viridiplantae</taxon>
        <taxon>Streptophyta</taxon>
        <taxon>Embryophyta</taxon>
        <taxon>Tracheophyta</taxon>
        <taxon>Spermatophyta</taxon>
        <taxon>Magnoliopsida</taxon>
        <taxon>eudicotyledons</taxon>
        <taxon>Gunneridae</taxon>
        <taxon>Pentapetalae</taxon>
        <taxon>asterids</taxon>
        <taxon>campanulids</taxon>
        <taxon>Asterales</taxon>
        <taxon>Asteraceae</taxon>
        <taxon>Asteroideae</taxon>
        <taxon>Anthemideae</taxon>
        <taxon>Anthemidinae</taxon>
        <taxon>Tanacetum</taxon>
    </lineage>
</organism>
<dbReference type="InterPro" id="IPR043502">
    <property type="entry name" value="DNA/RNA_pol_sf"/>
</dbReference>
<dbReference type="InterPro" id="IPR005162">
    <property type="entry name" value="Retrotrans_gag_dom"/>
</dbReference>
<reference evidence="4" key="1">
    <citation type="journal article" date="2022" name="Int. J. Mol. Sci.">
        <title>Draft Genome of Tanacetum Coccineum: Genomic Comparison of Closely Related Tanacetum-Family Plants.</title>
        <authorList>
            <person name="Yamashiro T."/>
            <person name="Shiraishi A."/>
            <person name="Nakayama K."/>
            <person name="Satake H."/>
        </authorList>
    </citation>
    <scope>NUCLEOTIDE SEQUENCE</scope>
</reference>
<dbReference type="InterPro" id="IPR021109">
    <property type="entry name" value="Peptidase_aspartic_dom_sf"/>
</dbReference>
<feature type="region of interest" description="Disordered" evidence="1">
    <location>
        <begin position="326"/>
        <end position="379"/>
    </location>
</feature>
<dbReference type="Pfam" id="PF03732">
    <property type="entry name" value="Retrotrans_gag"/>
    <property type="match status" value="1"/>
</dbReference>
<dbReference type="PANTHER" id="PTHR11439:SF483">
    <property type="entry name" value="PEPTIDE SYNTHASE GLIP-LIKE, PUTATIVE (AFU_ORTHOLOGUE AFUA_3G12920)-RELATED"/>
    <property type="match status" value="1"/>
</dbReference>
<feature type="compositionally biased region" description="Basic and acidic residues" evidence="1">
    <location>
        <begin position="328"/>
        <end position="350"/>
    </location>
</feature>
<gene>
    <name evidence="4" type="ORF">Tco_1018781</name>
</gene>
<dbReference type="SUPFAM" id="SSF56672">
    <property type="entry name" value="DNA/RNA polymerases"/>
    <property type="match status" value="1"/>
</dbReference>
<evidence type="ECO:0000313" key="4">
    <source>
        <dbReference type="EMBL" id="GJT67301.1"/>
    </source>
</evidence>
<feature type="compositionally biased region" description="Basic and acidic residues" evidence="1">
    <location>
        <begin position="531"/>
        <end position="542"/>
    </location>
</feature>
<feature type="region of interest" description="Disordered" evidence="1">
    <location>
        <begin position="531"/>
        <end position="550"/>
    </location>
</feature>
<dbReference type="Gene3D" id="2.40.70.10">
    <property type="entry name" value="Acid Proteases"/>
    <property type="match status" value="1"/>
</dbReference>
<feature type="region of interest" description="Disordered" evidence="1">
    <location>
        <begin position="250"/>
        <end position="292"/>
    </location>
</feature>
<evidence type="ECO:0000313" key="5">
    <source>
        <dbReference type="Proteomes" id="UP001151760"/>
    </source>
</evidence>
<dbReference type="EMBL" id="BQNB010017795">
    <property type="protein sequence ID" value="GJT67301.1"/>
    <property type="molecule type" value="Genomic_DNA"/>
</dbReference>
<protein>
    <submittedName>
        <fullName evidence="4">Retrotransposon gag domain, aspartic peptidase domain protein</fullName>
    </submittedName>
</protein>
<evidence type="ECO:0000259" key="2">
    <source>
        <dbReference type="Pfam" id="PF03732"/>
    </source>
</evidence>
<dbReference type="CDD" id="cd00303">
    <property type="entry name" value="retropepsin_like"/>
    <property type="match status" value="1"/>
</dbReference>